<proteinExistence type="inferred from homology"/>
<dbReference type="InterPro" id="IPR033132">
    <property type="entry name" value="GH_1_N_CS"/>
</dbReference>
<keyword evidence="5" id="KW-0812">Transmembrane</keyword>
<evidence type="ECO:0000256" key="1">
    <source>
        <dbReference type="ARBA" id="ARBA00010838"/>
    </source>
</evidence>
<dbReference type="RefSeq" id="XP_017775985.1">
    <property type="nucleotide sequence ID" value="XM_017920496.1"/>
</dbReference>
<protein>
    <submittedName>
        <fullName evidence="7">Myrosinase 1-like</fullName>
    </submittedName>
</protein>
<reference evidence="7" key="1">
    <citation type="submission" date="2025-08" db="UniProtKB">
        <authorList>
            <consortium name="RefSeq"/>
        </authorList>
    </citation>
    <scope>IDENTIFICATION</scope>
    <source>
        <tissue evidence="7">Whole Larva</tissue>
    </source>
</reference>
<sequence>MEDKNKKMKKKKEKESSIAWTAASNNLNTESFPEDFEFGVATSSYQIEGAWNVNGKGESQWDYVTHNLDWIVDGTNGDVACDSYNKYKEDVKMLSDLGVDYYRFSFSWPRIFPDGKEQVNSDGVRYYNDLINELIAYNITPMVTLFHWDVPRALVEKSDGLLGDQFPAQFAYYADFAFETFGDRVKTWFTFNEPNNACDLAIYPNEENDYKCTRNVLLAHAKAYRIYDETYRTKQQGTIAMVIDSYWHEPKTESPQDKEAADRYLQFMFGIWAHPIYLGDYPLIVKALVEYTSKMNGLPASRLPLLTEDEVNLVKGTHDNLFALNFYSSKLVSHSDVVNVSELSRENDAHIVFTQPDEWPGPPNYSTWLRKTPWGLRKMLNWIKQNYNNPDIIITENGYSDEGEMNDLGRIDYYKTYLSAVLDAIHEDEIPVKAYTAWSLMDNFEWLDGYKSKFGFYSVDFNDPDRKRSPKQSADFYKKLLIERRLVNSSPAKMGTLSLIASAICFYLYLIL</sequence>
<gene>
    <name evidence="7" type="primary">LOC108562226</name>
</gene>
<evidence type="ECO:0000313" key="7">
    <source>
        <dbReference type="RefSeq" id="XP_017775985.1"/>
    </source>
</evidence>
<accession>A0ABM1MN35</accession>
<dbReference type="Proteomes" id="UP000695000">
    <property type="component" value="Unplaced"/>
</dbReference>
<dbReference type="PANTHER" id="PTHR10353">
    <property type="entry name" value="GLYCOSYL HYDROLASE"/>
    <property type="match status" value="1"/>
</dbReference>
<evidence type="ECO:0000256" key="3">
    <source>
        <dbReference type="ARBA" id="ARBA00023295"/>
    </source>
</evidence>
<dbReference type="Gene3D" id="3.20.20.80">
    <property type="entry name" value="Glycosidases"/>
    <property type="match status" value="1"/>
</dbReference>
<keyword evidence="5" id="KW-1133">Transmembrane helix</keyword>
<keyword evidence="6" id="KW-1185">Reference proteome</keyword>
<dbReference type="InterPro" id="IPR017853">
    <property type="entry name" value="GH"/>
</dbReference>
<evidence type="ECO:0000256" key="2">
    <source>
        <dbReference type="ARBA" id="ARBA00022801"/>
    </source>
</evidence>
<keyword evidence="3" id="KW-0326">Glycosidase</keyword>
<name>A0ABM1MN35_NICVS</name>
<dbReference type="GeneID" id="108562226"/>
<organism evidence="6 7">
    <name type="scientific">Nicrophorus vespilloides</name>
    <name type="common">Boreal carrion beetle</name>
    <dbReference type="NCBI Taxonomy" id="110193"/>
    <lineage>
        <taxon>Eukaryota</taxon>
        <taxon>Metazoa</taxon>
        <taxon>Ecdysozoa</taxon>
        <taxon>Arthropoda</taxon>
        <taxon>Hexapoda</taxon>
        <taxon>Insecta</taxon>
        <taxon>Pterygota</taxon>
        <taxon>Neoptera</taxon>
        <taxon>Endopterygota</taxon>
        <taxon>Coleoptera</taxon>
        <taxon>Polyphaga</taxon>
        <taxon>Staphyliniformia</taxon>
        <taxon>Silphidae</taxon>
        <taxon>Nicrophorinae</taxon>
        <taxon>Nicrophorus</taxon>
    </lineage>
</organism>
<dbReference type="PANTHER" id="PTHR10353:SF36">
    <property type="entry name" value="LP05116P"/>
    <property type="match status" value="1"/>
</dbReference>
<keyword evidence="5" id="KW-0472">Membrane</keyword>
<feature type="transmembrane region" description="Helical" evidence="5">
    <location>
        <begin position="494"/>
        <end position="511"/>
    </location>
</feature>
<evidence type="ECO:0000313" key="6">
    <source>
        <dbReference type="Proteomes" id="UP000695000"/>
    </source>
</evidence>
<dbReference type="InterPro" id="IPR001360">
    <property type="entry name" value="Glyco_hydro_1"/>
</dbReference>
<comment type="similarity">
    <text evidence="1 4">Belongs to the glycosyl hydrolase 1 family.</text>
</comment>
<evidence type="ECO:0000256" key="5">
    <source>
        <dbReference type="SAM" id="Phobius"/>
    </source>
</evidence>
<dbReference type="SUPFAM" id="SSF51445">
    <property type="entry name" value="(Trans)glycosidases"/>
    <property type="match status" value="1"/>
</dbReference>
<dbReference type="Pfam" id="PF00232">
    <property type="entry name" value="Glyco_hydro_1"/>
    <property type="match status" value="1"/>
</dbReference>
<evidence type="ECO:0000256" key="4">
    <source>
        <dbReference type="RuleBase" id="RU003690"/>
    </source>
</evidence>
<dbReference type="PROSITE" id="PS00653">
    <property type="entry name" value="GLYCOSYL_HYDROL_F1_2"/>
    <property type="match status" value="1"/>
</dbReference>
<keyword evidence="2" id="KW-0378">Hydrolase</keyword>
<dbReference type="PRINTS" id="PR00131">
    <property type="entry name" value="GLHYDRLASE1"/>
</dbReference>